<accession>A0A0K0EIT3</accession>
<keyword evidence="1" id="KW-1185">Reference proteome</keyword>
<reference evidence="2" key="1">
    <citation type="submission" date="2015-08" db="UniProtKB">
        <authorList>
            <consortium name="WormBaseParasite"/>
        </authorList>
    </citation>
    <scope>IDENTIFICATION</scope>
</reference>
<dbReference type="PROSITE" id="PS51257">
    <property type="entry name" value="PROKAR_LIPOPROTEIN"/>
    <property type="match status" value="1"/>
</dbReference>
<dbReference type="WBParaSite" id="TCONS_00005256.p1">
    <property type="protein sequence ID" value="TCONS_00005256.p1"/>
    <property type="gene ID" value="XLOC_003585"/>
</dbReference>
<protein>
    <submittedName>
        <fullName evidence="2 3">DUF4136 domain-containing protein</fullName>
    </submittedName>
</protein>
<evidence type="ECO:0000313" key="3">
    <source>
        <dbReference type="WBParaSite" id="TCONS_00005256.p1"/>
    </source>
</evidence>
<organism evidence="2">
    <name type="scientific">Strongyloides stercoralis</name>
    <name type="common">Threadworm</name>
    <dbReference type="NCBI Taxonomy" id="6248"/>
    <lineage>
        <taxon>Eukaryota</taxon>
        <taxon>Metazoa</taxon>
        <taxon>Ecdysozoa</taxon>
        <taxon>Nematoda</taxon>
        <taxon>Chromadorea</taxon>
        <taxon>Rhabditida</taxon>
        <taxon>Tylenchina</taxon>
        <taxon>Panagrolaimomorpha</taxon>
        <taxon>Strongyloidoidea</taxon>
        <taxon>Strongyloididae</taxon>
        <taxon>Strongyloides</taxon>
    </lineage>
</organism>
<dbReference type="Proteomes" id="UP000035681">
    <property type="component" value="Unplaced"/>
</dbReference>
<proteinExistence type="predicted"/>
<evidence type="ECO:0000313" key="2">
    <source>
        <dbReference type="WBParaSite" id="SSTP_0000938900.1"/>
    </source>
</evidence>
<dbReference type="WBParaSite" id="SSTP_0000938900.1">
    <property type="protein sequence ID" value="SSTP_0000938900.1"/>
    <property type="gene ID" value="SSTP_0000938900"/>
</dbReference>
<name>A0A0K0EIT3_STRER</name>
<evidence type="ECO:0000313" key="1">
    <source>
        <dbReference type="Proteomes" id="UP000035681"/>
    </source>
</evidence>
<sequence length="206" mass="22865">MFYQKFFITYVGVFFIQSTYSCTSSIGGASKTYQNPSIQLDFYTPVSWTYPLATSKTDLSYFPEQPLAQVTAQNNGINGLKNALTESLIDNQYDVNLYKITVQYTAPEVNDCAKIQSNSAPLIFYIVEGGVVTKKVGGLTQALNGNDCINKVFPNTVTYEDFPMTGVIKIDGLTVSEEQMNQIVNGFITKLSFNDNVKFINQPTIS</sequence>
<dbReference type="AlphaFoldDB" id="A0A0K0EIT3"/>